<protein>
    <recommendedName>
        <fullName evidence="3">Retrovirus-related Pol polyprotein from transposon TNT 1-94</fullName>
    </recommendedName>
</protein>
<comment type="caution">
    <text evidence="1">The sequence shown here is derived from an EMBL/GenBank/DDBJ whole genome shotgun (WGS) entry which is preliminary data.</text>
</comment>
<gene>
    <name evidence="1" type="ORF">CR513_25884</name>
</gene>
<keyword evidence="2" id="KW-1185">Reference proteome</keyword>
<sequence>MSQNTYVKFYYVVFVLNSLNSHVAEYKNWERSNRLSLMFMRMIVADSIKKVLPKIESVKEFIGLVGEHFQTYDKFFTGTLMSKLTTMKFDGSRTMHEHVIEITNIVARLTTLGI</sequence>
<accession>A0A371GNB5</accession>
<evidence type="ECO:0008006" key="3">
    <source>
        <dbReference type="Google" id="ProtNLM"/>
    </source>
</evidence>
<reference evidence="1" key="1">
    <citation type="submission" date="2018-05" db="EMBL/GenBank/DDBJ databases">
        <title>Draft genome of Mucuna pruriens seed.</title>
        <authorList>
            <person name="Nnadi N.E."/>
            <person name="Vos R."/>
            <person name="Hasami M.H."/>
            <person name="Devisetty U.K."/>
            <person name="Aguiy J.C."/>
        </authorList>
    </citation>
    <scope>NUCLEOTIDE SEQUENCE [LARGE SCALE GENOMIC DNA]</scope>
    <source>
        <strain evidence="1">JCA_2017</strain>
    </source>
</reference>
<feature type="non-terminal residue" evidence="1">
    <location>
        <position position="1"/>
    </location>
</feature>
<organism evidence="1 2">
    <name type="scientific">Mucuna pruriens</name>
    <name type="common">Velvet bean</name>
    <name type="synonym">Dolichos pruriens</name>
    <dbReference type="NCBI Taxonomy" id="157652"/>
    <lineage>
        <taxon>Eukaryota</taxon>
        <taxon>Viridiplantae</taxon>
        <taxon>Streptophyta</taxon>
        <taxon>Embryophyta</taxon>
        <taxon>Tracheophyta</taxon>
        <taxon>Spermatophyta</taxon>
        <taxon>Magnoliopsida</taxon>
        <taxon>eudicotyledons</taxon>
        <taxon>Gunneridae</taxon>
        <taxon>Pentapetalae</taxon>
        <taxon>rosids</taxon>
        <taxon>fabids</taxon>
        <taxon>Fabales</taxon>
        <taxon>Fabaceae</taxon>
        <taxon>Papilionoideae</taxon>
        <taxon>50 kb inversion clade</taxon>
        <taxon>NPAAA clade</taxon>
        <taxon>indigoferoid/millettioid clade</taxon>
        <taxon>Phaseoleae</taxon>
        <taxon>Mucuna</taxon>
    </lineage>
</organism>
<proteinExistence type="predicted"/>
<dbReference type="EMBL" id="QJKJ01004963">
    <property type="protein sequence ID" value="RDX92051.1"/>
    <property type="molecule type" value="Genomic_DNA"/>
</dbReference>
<dbReference type="OrthoDB" id="1697529at2759"/>
<name>A0A371GNB5_MUCPR</name>
<evidence type="ECO:0000313" key="1">
    <source>
        <dbReference type="EMBL" id="RDX92051.1"/>
    </source>
</evidence>
<dbReference type="Proteomes" id="UP000257109">
    <property type="component" value="Unassembled WGS sequence"/>
</dbReference>
<dbReference type="AlphaFoldDB" id="A0A371GNB5"/>
<evidence type="ECO:0000313" key="2">
    <source>
        <dbReference type="Proteomes" id="UP000257109"/>
    </source>
</evidence>